<dbReference type="Proteomes" id="UP000281431">
    <property type="component" value="Unassembled WGS sequence"/>
</dbReference>
<organism evidence="2 3">
    <name type="scientific">Natrarchaeobius chitinivorans</name>
    <dbReference type="NCBI Taxonomy" id="1679083"/>
    <lineage>
        <taxon>Archaea</taxon>
        <taxon>Methanobacteriati</taxon>
        <taxon>Methanobacteriota</taxon>
        <taxon>Stenosarchaea group</taxon>
        <taxon>Halobacteria</taxon>
        <taxon>Halobacteriales</taxon>
        <taxon>Natrialbaceae</taxon>
        <taxon>Natrarchaeobius</taxon>
    </lineage>
</organism>
<evidence type="ECO:0008006" key="4">
    <source>
        <dbReference type="Google" id="ProtNLM"/>
    </source>
</evidence>
<gene>
    <name evidence="2" type="ORF">EA472_19140</name>
</gene>
<feature type="compositionally biased region" description="Acidic residues" evidence="1">
    <location>
        <begin position="369"/>
        <end position="396"/>
    </location>
</feature>
<dbReference type="Pfam" id="PF17231">
    <property type="entry name" value="DUF5305"/>
    <property type="match status" value="1"/>
</dbReference>
<accession>A0A3N6M5U0</accession>
<protein>
    <recommendedName>
        <fullName evidence="4">DUF5305 domain-containing protein</fullName>
    </recommendedName>
</protein>
<evidence type="ECO:0000313" key="2">
    <source>
        <dbReference type="EMBL" id="RQG97477.1"/>
    </source>
</evidence>
<sequence length="396" mass="43333">MIDNPRLDLLLARHGRTVVVALVVIGILALAATGWVVANPETETSPQYAQESVTSEVHTSATVVEDTGLWSAGDELSDSPVYLLNATPELVVAPETRVANETAGAPVDDVTVTHRLTLRFVADRDGETFWSETHEELDATASVEDGAATSSTTIDVRSYHDRLHRLEEAIAGVGSITLELHLDVEYDTGTHQGTQNVSTPLQLSDDAYWLVADEPLSDSTPHTHRIGTERTTHQQSPLVIGLLSLIGTLALAGAAFVAHRSPADVESARRAVHERRYAEWISRGSIPMWIGNHHIALDTLEDVVDVAIDTNERVVHDRQRGLFAVVNGDVVYYYSERGLWEQTTWPEMDLSDGQSVVDAEQVLPPGELSEFEGSDEFGDPEDAGGFDDDEDVWERL</sequence>
<evidence type="ECO:0000256" key="1">
    <source>
        <dbReference type="SAM" id="MobiDB-lite"/>
    </source>
</evidence>
<dbReference type="AlphaFoldDB" id="A0A3N6M5U0"/>
<evidence type="ECO:0000313" key="3">
    <source>
        <dbReference type="Proteomes" id="UP000281431"/>
    </source>
</evidence>
<dbReference type="OrthoDB" id="270764at2157"/>
<keyword evidence="3" id="KW-1185">Reference proteome</keyword>
<proteinExistence type="predicted"/>
<comment type="caution">
    <text evidence="2">The sequence shown here is derived from an EMBL/GenBank/DDBJ whole genome shotgun (WGS) entry which is preliminary data.</text>
</comment>
<name>A0A3N6M5U0_NATCH</name>
<dbReference type="EMBL" id="REFZ01000019">
    <property type="protein sequence ID" value="RQG97477.1"/>
    <property type="molecule type" value="Genomic_DNA"/>
</dbReference>
<reference evidence="2 3" key="1">
    <citation type="submission" date="2018-10" db="EMBL/GenBank/DDBJ databases">
        <title>Natrarchaeobius chitinivorans gen. nov., sp. nov., and Natrarchaeobius haloalkaliphilus sp. nov., alkaliphilic, chitin-utilizing haloarchaea from hypersaline alkaline lakes.</title>
        <authorList>
            <person name="Sorokin D.Y."/>
            <person name="Elcheninov A.G."/>
            <person name="Kostrikina N.A."/>
            <person name="Bale N.J."/>
            <person name="Sinninghe Damste J.S."/>
            <person name="Khijniak T.V."/>
            <person name="Kublanov I.V."/>
            <person name="Toshchakov S.V."/>
        </authorList>
    </citation>
    <scope>NUCLEOTIDE SEQUENCE [LARGE SCALE GENOMIC DNA]</scope>
    <source>
        <strain evidence="2 3">AArcht7</strain>
    </source>
</reference>
<dbReference type="InterPro" id="IPR035185">
    <property type="entry name" value="DUF5305"/>
</dbReference>
<feature type="region of interest" description="Disordered" evidence="1">
    <location>
        <begin position="356"/>
        <end position="396"/>
    </location>
</feature>